<name>A0A381P3K0_9ZZZZ</name>
<evidence type="ECO:0000256" key="1">
    <source>
        <dbReference type="ARBA" id="ARBA00023002"/>
    </source>
</evidence>
<dbReference type="AlphaFoldDB" id="A0A381P3K0"/>
<evidence type="ECO:0000313" key="3">
    <source>
        <dbReference type="EMBL" id="SUZ61491.1"/>
    </source>
</evidence>
<dbReference type="Pfam" id="PF01619">
    <property type="entry name" value="Pro_dh"/>
    <property type="match status" value="1"/>
</dbReference>
<proteinExistence type="predicted"/>
<feature type="domain" description="Proline dehydrogenase" evidence="2">
    <location>
        <begin position="39"/>
        <end position="186"/>
    </location>
</feature>
<feature type="non-terminal residue" evidence="3">
    <location>
        <position position="190"/>
    </location>
</feature>
<dbReference type="InterPro" id="IPR002872">
    <property type="entry name" value="Proline_DH_dom"/>
</dbReference>
<dbReference type="GO" id="GO:0016491">
    <property type="term" value="F:oxidoreductase activity"/>
    <property type="evidence" value="ECO:0007669"/>
    <property type="project" value="UniProtKB-KW"/>
</dbReference>
<sequence>VVFINSMLASILPLMPKWIARPFARPYVAGESSDEALLQVKTINDRGFSATIDILGEHVTDKDRALSITNQYCHLYHQIDAYQLDCNISIKPTHVGLFISLAEAMVNITTILESAKNYNNFLRLDMENSLYTDQTFELFKHCKSTYKNVGVVLQSYLHRSLEDAKQLSAVDFNARICKGIYQEAEAIAFQ</sequence>
<dbReference type="EMBL" id="UINC01000808">
    <property type="protein sequence ID" value="SUZ61491.1"/>
    <property type="molecule type" value="Genomic_DNA"/>
</dbReference>
<accession>A0A381P3K0</accession>
<dbReference type="SUPFAM" id="SSF51730">
    <property type="entry name" value="FAD-linked oxidoreductase"/>
    <property type="match status" value="1"/>
</dbReference>
<organism evidence="3">
    <name type="scientific">marine metagenome</name>
    <dbReference type="NCBI Taxonomy" id="408172"/>
    <lineage>
        <taxon>unclassified sequences</taxon>
        <taxon>metagenomes</taxon>
        <taxon>ecological metagenomes</taxon>
    </lineage>
</organism>
<protein>
    <recommendedName>
        <fullName evidence="2">Proline dehydrogenase domain-containing protein</fullName>
    </recommendedName>
</protein>
<keyword evidence="1" id="KW-0560">Oxidoreductase</keyword>
<gene>
    <name evidence="3" type="ORF">METZ01_LOCUS14345</name>
</gene>
<reference evidence="3" key="1">
    <citation type="submission" date="2018-05" db="EMBL/GenBank/DDBJ databases">
        <authorList>
            <person name="Lanie J.A."/>
            <person name="Ng W.-L."/>
            <person name="Kazmierczak K.M."/>
            <person name="Andrzejewski T.M."/>
            <person name="Davidsen T.M."/>
            <person name="Wayne K.J."/>
            <person name="Tettelin H."/>
            <person name="Glass J.I."/>
            <person name="Rusch D."/>
            <person name="Podicherti R."/>
            <person name="Tsui H.-C.T."/>
            <person name="Winkler M.E."/>
        </authorList>
    </citation>
    <scope>NUCLEOTIDE SEQUENCE</scope>
</reference>
<dbReference type="InterPro" id="IPR029041">
    <property type="entry name" value="FAD-linked_oxidoreductase-like"/>
</dbReference>
<evidence type="ECO:0000259" key="2">
    <source>
        <dbReference type="Pfam" id="PF01619"/>
    </source>
</evidence>
<feature type="non-terminal residue" evidence="3">
    <location>
        <position position="1"/>
    </location>
</feature>
<dbReference type="Gene3D" id="3.20.20.220">
    <property type="match status" value="1"/>
</dbReference>